<evidence type="ECO:0000256" key="4">
    <source>
        <dbReference type="SAM" id="Phobius"/>
    </source>
</evidence>
<sequence length="964" mass="108020">MHAGDYPIVSSKSSVVPDLPAPFDLSDKSNDNTAAINLTILKSTSGSDSSCGNSWWKRISAIRHKRRRTDDRVDSRNAAQEMYIRSILESFLSSISSKERNSIGNVHSSVDDSCSNSSKTSSEQAFNKRRKERDKIETFHTIASIKTIPPAEQTRDSGSPAYMAHFTPNYDSGQEEHRVAIDSRIQLKGALGGIRGASLCFSDNGFENRHCAHTMNSDEEKKNRKRRQQQLTMQAMHTRILEKNQERARARNRIGYFIACSGVTLSVFVVAAVFIAKVGVNIQSKSFDTKNSTTISNSSGGDGFVTISGSGGSKADLTSKSSRIATDGDDMWTDLDDNTHARMYTDSYTYVHCFLMVLSLWMSLVVVVMHVLFHSFRTYSHPFVLTLSSVQCGYWITSLLRVMLETSSLPGVTYSVFCIFECFFNFAQISFACAIAFDMYRSVVSYVDVLMDLQSAKRRYHRYTLNVLIFSVMSAVALALAGSKPHDSTIQSKSTSSSTDLTEDLILDEETFSPCLNPTCRLILYVYYPLLAFAYNIILYLRFKRTIGKCYPMSATERLNNVARSYLMAFFVCWGSLILLTALKVSELSSVPLIAFFALRSVYDVLGVCFAVITLTNFHRCRKAFDFGLSLKAIDPSSIEFDDPVTIAGEGTFAVVLKAMWRQRGYVDGMEVRSIEVAVKTFKYANIECLEHVKEEAYLSSKLVHPCVMMTYGCYTSDCNLYIVYEYLGGGTLQKMIDLNQNTPFSYERGLRYALMIAVGMRFLHGLPVPIVHRDLKPLNCIFDSKQEMLKVADFGESRLLRTCGVDGCRPTSFRSADVTAQMTTNIGSACWAAPEVLKDEATSEYSVKIDVYSFGIICWQLFTCGSPYADIPGSNLAVAEAVLSGVRPTIPRGCPRLFAKIMQRCWDDIPIRRPNFEDIVQLLEIEIVEERRQQLMRTHGWGSDTIIAPLTLDSRNFVAWEIA</sequence>
<dbReference type="KEGG" id="blac:94344286"/>
<evidence type="ECO:0000256" key="2">
    <source>
        <dbReference type="PIRSR" id="PIRSR000615-3"/>
    </source>
</evidence>
<dbReference type="InterPro" id="IPR000719">
    <property type="entry name" value="Prot_kinase_dom"/>
</dbReference>
<keyword evidence="4" id="KW-1133">Transmembrane helix</keyword>
<dbReference type="OrthoDB" id="28230at2759"/>
<dbReference type="GO" id="GO:0046872">
    <property type="term" value="F:metal ion binding"/>
    <property type="evidence" value="ECO:0007669"/>
    <property type="project" value="UniProtKB-KW"/>
</dbReference>
<dbReference type="SUPFAM" id="SSF56112">
    <property type="entry name" value="Protein kinase-like (PK-like)"/>
    <property type="match status" value="1"/>
</dbReference>
<feature type="binding site" evidence="2">
    <location>
        <position position="780"/>
    </location>
    <ligand>
        <name>Mg(2+)</name>
        <dbReference type="ChEBI" id="CHEBI:18420"/>
    </ligand>
</feature>
<dbReference type="InterPro" id="IPR011009">
    <property type="entry name" value="Kinase-like_dom_sf"/>
</dbReference>
<accession>A0A976NZ05</accession>
<protein>
    <recommendedName>
        <fullName evidence="5">Protein kinase domain-containing protein</fullName>
    </recommendedName>
</protein>
<dbReference type="PROSITE" id="PS00108">
    <property type="entry name" value="PROTEIN_KINASE_ST"/>
    <property type="match status" value="1"/>
</dbReference>
<evidence type="ECO:0000313" key="7">
    <source>
        <dbReference type="Proteomes" id="UP000294530"/>
    </source>
</evidence>
<feature type="transmembrane region" description="Helical" evidence="4">
    <location>
        <begin position="562"/>
        <end position="582"/>
    </location>
</feature>
<dbReference type="RefSeq" id="XP_067822752.1">
    <property type="nucleotide sequence ID" value="XM_067958615.1"/>
</dbReference>
<proteinExistence type="predicted"/>
<feature type="transmembrane region" description="Helical" evidence="4">
    <location>
        <begin position="349"/>
        <end position="371"/>
    </location>
</feature>
<keyword evidence="4" id="KW-0472">Membrane</keyword>
<dbReference type="GeneID" id="94344286"/>
<feature type="transmembrane region" description="Helical" evidence="4">
    <location>
        <begin position="254"/>
        <end position="276"/>
    </location>
</feature>
<dbReference type="GO" id="GO:0004674">
    <property type="term" value="F:protein serine/threonine kinase activity"/>
    <property type="evidence" value="ECO:0007669"/>
    <property type="project" value="TreeGrafter"/>
</dbReference>
<dbReference type="PANTHER" id="PTHR44329">
    <property type="entry name" value="SERINE/THREONINE-PROTEIN KINASE TNNI3K-RELATED"/>
    <property type="match status" value="1"/>
</dbReference>
<keyword evidence="7" id="KW-1185">Reference proteome</keyword>
<evidence type="ECO:0000313" key="6">
    <source>
        <dbReference type="EMBL" id="TDH73254.1"/>
    </source>
</evidence>
<keyword evidence="4" id="KW-0812">Transmembrane</keyword>
<keyword evidence="2" id="KW-0460">Magnesium</keyword>
<dbReference type="AlphaFoldDB" id="A0A976NZ05"/>
<feature type="transmembrane region" description="Helical" evidence="4">
    <location>
        <begin position="414"/>
        <end position="437"/>
    </location>
</feature>
<feature type="active site" description="Proton acceptor" evidence="1">
    <location>
        <position position="775"/>
    </location>
</feature>
<dbReference type="Gene3D" id="1.10.510.10">
    <property type="entry name" value="Transferase(Phosphotransferase) domain 1"/>
    <property type="match status" value="1"/>
</dbReference>
<evidence type="ECO:0000256" key="1">
    <source>
        <dbReference type="PIRSR" id="PIRSR000615-1"/>
    </source>
</evidence>
<dbReference type="InterPro" id="IPR051681">
    <property type="entry name" value="Ser/Thr_Kinases-Pseudokinases"/>
</dbReference>
<dbReference type="Pfam" id="PF07714">
    <property type="entry name" value="PK_Tyr_Ser-Thr"/>
    <property type="match status" value="1"/>
</dbReference>
<dbReference type="GO" id="GO:0005524">
    <property type="term" value="F:ATP binding"/>
    <property type="evidence" value="ECO:0007669"/>
    <property type="project" value="InterPro"/>
</dbReference>
<gene>
    <name evidence="6" type="ORF">CCR75_000508</name>
</gene>
<dbReference type="InterPro" id="IPR008271">
    <property type="entry name" value="Ser/Thr_kinase_AS"/>
</dbReference>
<dbReference type="EMBL" id="SHOA02000001">
    <property type="protein sequence ID" value="TDH73254.1"/>
    <property type="molecule type" value="Genomic_DNA"/>
</dbReference>
<reference evidence="6 7" key="1">
    <citation type="journal article" date="2021" name="Genome Biol.">
        <title>AFLAP: assembly-free linkage analysis pipeline using k-mers from genome sequencing data.</title>
        <authorList>
            <person name="Fletcher K."/>
            <person name="Zhang L."/>
            <person name="Gil J."/>
            <person name="Han R."/>
            <person name="Cavanaugh K."/>
            <person name="Michelmore R."/>
        </authorList>
    </citation>
    <scope>NUCLEOTIDE SEQUENCE [LARGE SCALE GENOMIC DNA]</scope>
    <source>
        <strain evidence="6 7">SF5</strain>
    </source>
</reference>
<name>A0A976NZ05_BRELC</name>
<evidence type="ECO:0000256" key="3">
    <source>
        <dbReference type="SAM" id="MobiDB-lite"/>
    </source>
</evidence>
<feature type="compositionally biased region" description="Low complexity" evidence="3">
    <location>
        <begin position="111"/>
        <end position="122"/>
    </location>
</feature>
<organism evidence="6 7">
    <name type="scientific">Bremia lactucae</name>
    <name type="common">Lettuce downy mildew</name>
    <dbReference type="NCBI Taxonomy" id="4779"/>
    <lineage>
        <taxon>Eukaryota</taxon>
        <taxon>Sar</taxon>
        <taxon>Stramenopiles</taxon>
        <taxon>Oomycota</taxon>
        <taxon>Peronosporomycetes</taxon>
        <taxon>Peronosporales</taxon>
        <taxon>Peronosporaceae</taxon>
        <taxon>Bremia</taxon>
    </lineage>
</organism>
<evidence type="ECO:0000259" key="5">
    <source>
        <dbReference type="PROSITE" id="PS50011"/>
    </source>
</evidence>
<feature type="region of interest" description="Disordered" evidence="3">
    <location>
        <begin position="103"/>
        <end position="133"/>
    </location>
</feature>
<feature type="transmembrane region" description="Helical" evidence="4">
    <location>
        <begin position="463"/>
        <end position="482"/>
    </location>
</feature>
<feature type="transmembrane region" description="Helical" evidence="4">
    <location>
        <begin position="522"/>
        <end position="541"/>
    </location>
</feature>
<feature type="transmembrane region" description="Helical" evidence="4">
    <location>
        <begin position="594"/>
        <end position="615"/>
    </location>
</feature>
<comment type="caution">
    <text evidence="6">The sequence shown here is derived from an EMBL/GenBank/DDBJ whole genome shotgun (WGS) entry which is preliminary data.</text>
</comment>
<feature type="domain" description="Protein kinase" evidence="5">
    <location>
        <begin position="642"/>
        <end position="928"/>
    </location>
</feature>
<keyword evidence="2" id="KW-0479">Metal-binding</keyword>
<feature type="binding site" evidence="2">
    <location>
        <position position="794"/>
    </location>
    <ligand>
        <name>Mg(2+)</name>
        <dbReference type="ChEBI" id="CHEBI:18420"/>
    </ligand>
</feature>
<dbReference type="Proteomes" id="UP000294530">
    <property type="component" value="Unassembled WGS sequence"/>
</dbReference>
<dbReference type="PROSITE" id="PS50011">
    <property type="entry name" value="PROTEIN_KINASE_DOM"/>
    <property type="match status" value="1"/>
</dbReference>
<dbReference type="InterPro" id="IPR001245">
    <property type="entry name" value="Ser-Thr/Tyr_kinase_cat_dom"/>
</dbReference>
<dbReference type="SMART" id="SM00220">
    <property type="entry name" value="S_TKc"/>
    <property type="match status" value="1"/>
</dbReference>